<dbReference type="PANTHER" id="PTHR20941:SF1">
    <property type="entry name" value="FOLIC ACID SYNTHESIS PROTEIN FOL1"/>
    <property type="match status" value="1"/>
</dbReference>
<proteinExistence type="predicted"/>
<comment type="catalytic activity">
    <reaction evidence="1">
        <text>(7,8-dihydropterin-6-yl)methyl diphosphate + 4-aminobenzoate = 7,8-dihydropteroate + diphosphate</text>
        <dbReference type="Rhea" id="RHEA:19949"/>
        <dbReference type="ChEBI" id="CHEBI:17836"/>
        <dbReference type="ChEBI" id="CHEBI:17839"/>
        <dbReference type="ChEBI" id="CHEBI:33019"/>
        <dbReference type="ChEBI" id="CHEBI:72950"/>
        <dbReference type="EC" id="2.5.1.15"/>
    </reaction>
</comment>
<dbReference type="GO" id="GO:0046872">
    <property type="term" value="F:metal ion binding"/>
    <property type="evidence" value="ECO:0007669"/>
    <property type="project" value="UniProtKB-KW"/>
</dbReference>
<dbReference type="GO" id="GO:0005829">
    <property type="term" value="C:cytosol"/>
    <property type="evidence" value="ECO:0007669"/>
    <property type="project" value="TreeGrafter"/>
</dbReference>
<gene>
    <name evidence="10" type="ORF">PSM36_0349</name>
</gene>
<feature type="domain" description="Pterin-binding" evidence="9">
    <location>
        <begin position="16"/>
        <end position="269"/>
    </location>
</feature>
<keyword evidence="5" id="KW-0808">Transferase</keyword>
<keyword evidence="7" id="KW-0460">Magnesium</keyword>
<keyword evidence="6" id="KW-0479">Metal-binding</keyword>
<evidence type="ECO:0000256" key="2">
    <source>
        <dbReference type="ARBA" id="ARBA00001946"/>
    </source>
</evidence>
<dbReference type="InterPro" id="IPR011005">
    <property type="entry name" value="Dihydropteroate_synth-like_sf"/>
</dbReference>
<dbReference type="InterPro" id="IPR000489">
    <property type="entry name" value="Pterin-binding_dom"/>
</dbReference>
<dbReference type="EMBL" id="LT605205">
    <property type="protein sequence ID" value="SCD19183.1"/>
    <property type="molecule type" value="Genomic_DNA"/>
</dbReference>
<dbReference type="STRING" id="1642647.PSM36_0349"/>
<evidence type="ECO:0000256" key="4">
    <source>
        <dbReference type="ARBA" id="ARBA00012458"/>
    </source>
</evidence>
<dbReference type="GO" id="GO:0046654">
    <property type="term" value="P:tetrahydrofolate biosynthetic process"/>
    <property type="evidence" value="ECO:0007669"/>
    <property type="project" value="TreeGrafter"/>
</dbReference>
<evidence type="ECO:0000313" key="11">
    <source>
        <dbReference type="Proteomes" id="UP000187464"/>
    </source>
</evidence>
<dbReference type="EC" id="2.5.1.15" evidence="4"/>
<dbReference type="GO" id="GO:0046656">
    <property type="term" value="P:folic acid biosynthetic process"/>
    <property type="evidence" value="ECO:0007669"/>
    <property type="project" value="UniProtKB-KW"/>
</dbReference>
<dbReference type="InterPro" id="IPR045031">
    <property type="entry name" value="DHP_synth-like"/>
</dbReference>
<comment type="cofactor">
    <cofactor evidence="2">
        <name>Mg(2+)</name>
        <dbReference type="ChEBI" id="CHEBI:18420"/>
    </cofactor>
</comment>
<evidence type="ECO:0000313" key="10">
    <source>
        <dbReference type="EMBL" id="SCD19183.1"/>
    </source>
</evidence>
<evidence type="ECO:0000256" key="1">
    <source>
        <dbReference type="ARBA" id="ARBA00000012"/>
    </source>
</evidence>
<dbReference type="CDD" id="cd00739">
    <property type="entry name" value="DHPS"/>
    <property type="match status" value="1"/>
</dbReference>
<keyword evidence="11" id="KW-1185">Reference proteome</keyword>
<sequence length="278" mass="31066">MKTININGQLLDFSTPRVMGIVNVTPDSFFSGSRTEAANEIIKRCAQILREGGTMIDVGAQSTSPASRFLDAKEEAGRLMPALKLIRDEFPDTILSVDTFYADVAKEAVEKYGVNIINDISGGQIDEQMFPVVAQLNVPYILMHMRGTPQTMQQFIHYDNFIQDILYYFSERKAKLNQIGVNDVIIDPGFGFSKTVSQNYELMAYLKYFHIFEEPILVGISRKSMIYKLLGITPEESLNGTSVLNAVALLSGAGILRVHDVKEAVECVKIIENVQFYS</sequence>
<dbReference type="GO" id="GO:0004156">
    <property type="term" value="F:dihydropteroate synthase activity"/>
    <property type="evidence" value="ECO:0007669"/>
    <property type="project" value="UniProtKB-EC"/>
</dbReference>
<dbReference type="InterPro" id="IPR006390">
    <property type="entry name" value="DHP_synth_dom"/>
</dbReference>
<name>A0A1R3SS65_9BACT</name>
<dbReference type="Gene3D" id="3.20.20.20">
    <property type="entry name" value="Dihydropteroate synthase-like"/>
    <property type="match status" value="1"/>
</dbReference>
<reference evidence="10 11" key="1">
    <citation type="submission" date="2016-08" db="EMBL/GenBank/DDBJ databases">
        <authorList>
            <person name="Seilhamer J.J."/>
        </authorList>
    </citation>
    <scope>NUCLEOTIDE SEQUENCE [LARGE SCALE GENOMIC DNA]</scope>
    <source>
        <strain evidence="10">M3/6</strain>
    </source>
</reference>
<dbReference type="AlphaFoldDB" id="A0A1R3SS65"/>
<accession>A0A1R3SS65</accession>
<evidence type="ECO:0000256" key="6">
    <source>
        <dbReference type="ARBA" id="ARBA00022723"/>
    </source>
</evidence>
<dbReference type="Pfam" id="PF00809">
    <property type="entry name" value="Pterin_bind"/>
    <property type="match status" value="1"/>
</dbReference>
<protein>
    <recommendedName>
        <fullName evidence="4">dihydropteroate synthase</fullName>
        <ecNumber evidence="4">2.5.1.15</ecNumber>
    </recommendedName>
</protein>
<comment type="pathway">
    <text evidence="3">Cofactor biosynthesis; tetrahydrofolate biosynthesis; 7,8-dihydrofolate from 2-amino-4-hydroxy-6-hydroxymethyl-7,8-dihydropteridine diphosphate and 4-aminobenzoate: step 1/2.</text>
</comment>
<evidence type="ECO:0000256" key="8">
    <source>
        <dbReference type="ARBA" id="ARBA00022909"/>
    </source>
</evidence>
<dbReference type="PROSITE" id="PS50972">
    <property type="entry name" value="PTERIN_BINDING"/>
    <property type="match status" value="1"/>
</dbReference>
<evidence type="ECO:0000256" key="7">
    <source>
        <dbReference type="ARBA" id="ARBA00022842"/>
    </source>
</evidence>
<dbReference type="NCBIfam" id="TIGR01496">
    <property type="entry name" value="DHPS"/>
    <property type="match status" value="1"/>
</dbReference>
<organism evidence="10 11">
    <name type="scientific">Proteiniphilum saccharofermentans</name>
    <dbReference type="NCBI Taxonomy" id="1642647"/>
    <lineage>
        <taxon>Bacteria</taxon>
        <taxon>Pseudomonadati</taxon>
        <taxon>Bacteroidota</taxon>
        <taxon>Bacteroidia</taxon>
        <taxon>Bacteroidales</taxon>
        <taxon>Dysgonomonadaceae</taxon>
        <taxon>Proteiniphilum</taxon>
    </lineage>
</organism>
<evidence type="ECO:0000259" key="9">
    <source>
        <dbReference type="PROSITE" id="PS50972"/>
    </source>
</evidence>
<keyword evidence="8" id="KW-0289">Folate biosynthesis</keyword>
<dbReference type="SUPFAM" id="SSF51717">
    <property type="entry name" value="Dihydropteroate synthetase-like"/>
    <property type="match status" value="1"/>
</dbReference>
<evidence type="ECO:0000256" key="3">
    <source>
        <dbReference type="ARBA" id="ARBA00004763"/>
    </source>
</evidence>
<dbReference type="RefSeq" id="WP_076928518.1">
    <property type="nucleotide sequence ID" value="NZ_LT605205.1"/>
</dbReference>
<dbReference type="PANTHER" id="PTHR20941">
    <property type="entry name" value="FOLATE SYNTHESIS PROTEINS"/>
    <property type="match status" value="1"/>
</dbReference>
<dbReference type="Proteomes" id="UP000187464">
    <property type="component" value="Chromosome I"/>
</dbReference>
<evidence type="ECO:0000256" key="5">
    <source>
        <dbReference type="ARBA" id="ARBA00022679"/>
    </source>
</evidence>
<dbReference type="KEGG" id="psac:PSM36_0349"/>